<evidence type="ECO:0000256" key="2">
    <source>
        <dbReference type="ARBA" id="ARBA00004651"/>
    </source>
</evidence>
<dbReference type="STRING" id="203267.TWT_245"/>
<dbReference type="KEGG" id="twh:TWT_245"/>
<keyword evidence="5" id="KW-1003">Cell membrane</keyword>
<dbReference type="AlphaFoldDB" id="Q83GL7"/>
<feature type="transmembrane region" description="Helical" evidence="13">
    <location>
        <begin position="87"/>
        <end position="105"/>
    </location>
</feature>
<keyword evidence="7" id="KW-1278">Translocase</keyword>
<evidence type="ECO:0000256" key="11">
    <source>
        <dbReference type="ARBA" id="ARBA00031401"/>
    </source>
</evidence>
<keyword evidence="15" id="KW-1185">Reference proteome</keyword>
<evidence type="ECO:0000256" key="8">
    <source>
        <dbReference type="ARBA" id="ARBA00022989"/>
    </source>
</evidence>
<feature type="transmembrane region" description="Helical" evidence="13">
    <location>
        <begin position="35"/>
        <end position="55"/>
    </location>
</feature>
<evidence type="ECO:0000256" key="5">
    <source>
        <dbReference type="ARBA" id="ARBA00022475"/>
    </source>
</evidence>
<sequence>MGQSIKLFFWLGVFFIFVCLVYTGAHILLGLEIEWTGSVSFFVACILFFMVSAYLSSINKRIATLPEDKEDADIDDAPPDIGVFAPWSWWPAVLSVFLGIAAIGFSELRGMWLVMFTAPFVLLSIVGFVYEHVRGRWIR</sequence>
<keyword evidence="6 13" id="KW-0812">Transmembrane</keyword>
<comment type="subcellular location">
    <subcellularLocation>
        <location evidence="2">Cell membrane</location>
        <topology evidence="2">Multi-pass membrane protein</topology>
    </subcellularLocation>
</comment>
<keyword evidence="8 13" id="KW-1133">Transmembrane helix</keyword>
<comment type="function">
    <text evidence="1">Part of cytochrome c oxidase, its function is unknown.</text>
</comment>
<dbReference type="Pfam" id="PF12270">
    <property type="entry name" value="Cyt_c_ox_IV"/>
    <property type="match status" value="1"/>
</dbReference>
<dbReference type="GO" id="GO:0005886">
    <property type="term" value="C:plasma membrane"/>
    <property type="evidence" value="ECO:0007669"/>
    <property type="project" value="UniProtKB-SubCell"/>
</dbReference>
<name>Q83GL7_TROWT</name>
<organism evidence="14 15">
    <name type="scientific">Tropheryma whipplei (strain Twist)</name>
    <name type="common">Whipple's bacillus</name>
    <dbReference type="NCBI Taxonomy" id="203267"/>
    <lineage>
        <taxon>Bacteria</taxon>
        <taxon>Bacillati</taxon>
        <taxon>Actinomycetota</taxon>
        <taxon>Actinomycetes</taxon>
        <taxon>Micrococcales</taxon>
        <taxon>Tropherymataceae</taxon>
        <taxon>Tropheryma</taxon>
    </lineage>
</organism>
<dbReference type="OrthoDB" id="5244617at2"/>
<evidence type="ECO:0000256" key="6">
    <source>
        <dbReference type="ARBA" id="ARBA00022692"/>
    </source>
</evidence>
<gene>
    <name evidence="14" type="ordered locus">TWT_245</name>
</gene>
<evidence type="ECO:0000256" key="1">
    <source>
        <dbReference type="ARBA" id="ARBA00002536"/>
    </source>
</evidence>
<evidence type="ECO:0000256" key="7">
    <source>
        <dbReference type="ARBA" id="ARBA00022967"/>
    </source>
</evidence>
<evidence type="ECO:0000256" key="12">
    <source>
        <dbReference type="ARBA" id="ARBA00047816"/>
    </source>
</evidence>
<dbReference type="GeneID" id="67388305"/>
<dbReference type="EMBL" id="AE014184">
    <property type="protein sequence ID" value="AAO44342.1"/>
    <property type="molecule type" value="Genomic_DNA"/>
</dbReference>
<evidence type="ECO:0000313" key="15">
    <source>
        <dbReference type="Proteomes" id="UP000002200"/>
    </source>
</evidence>
<evidence type="ECO:0000256" key="4">
    <source>
        <dbReference type="ARBA" id="ARBA00012949"/>
    </source>
</evidence>
<dbReference type="GO" id="GO:0004129">
    <property type="term" value="F:cytochrome-c oxidase activity"/>
    <property type="evidence" value="ECO:0007669"/>
    <property type="project" value="UniProtKB-EC"/>
</dbReference>
<proteinExistence type="inferred from homology"/>
<evidence type="ECO:0000256" key="10">
    <source>
        <dbReference type="ARBA" id="ARBA00031366"/>
    </source>
</evidence>
<feature type="transmembrane region" description="Helical" evidence="13">
    <location>
        <begin position="111"/>
        <end position="130"/>
    </location>
</feature>
<evidence type="ECO:0000256" key="9">
    <source>
        <dbReference type="ARBA" id="ARBA00023136"/>
    </source>
</evidence>
<comment type="catalytic activity">
    <reaction evidence="12">
        <text>4 Fe(II)-[cytochrome c] + O2 + 8 H(+)(in) = 4 Fe(III)-[cytochrome c] + 2 H2O + 4 H(+)(out)</text>
        <dbReference type="Rhea" id="RHEA:11436"/>
        <dbReference type="Rhea" id="RHEA-COMP:10350"/>
        <dbReference type="Rhea" id="RHEA-COMP:14399"/>
        <dbReference type="ChEBI" id="CHEBI:15377"/>
        <dbReference type="ChEBI" id="CHEBI:15378"/>
        <dbReference type="ChEBI" id="CHEBI:15379"/>
        <dbReference type="ChEBI" id="CHEBI:29033"/>
        <dbReference type="ChEBI" id="CHEBI:29034"/>
        <dbReference type="EC" id="7.1.1.9"/>
    </reaction>
</comment>
<evidence type="ECO:0000313" key="14">
    <source>
        <dbReference type="EMBL" id="AAO44342.1"/>
    </source>
</evidence>
<evidence type="ECO:0000256" key="3">
    <source>
        <dbReference type="ARBA" id="ARBA00006870"/>
    </source>
</evidence>
<keyword evidence="9 13" id="KW-0472">Membrane</keyword>
<accession>Q83GL7</accession>
<dbReference type="RefSeq" id="WP_011096472.1">
    <property type="nucleotide sequence ID" value="NC_004572.3"/>
</dbReference>
<dbReference type="EC" id="7.1.1.9" evidence="4"/>
<reference evidence="14 15" key="1">
    <citation type="journal article" date="2003" name="Genome Res.">
        <title>Tropheryma whipplei twist: a human pathogenic Actinobacteria with a reduced genome.</title>
        <authorList>
            <person name="Raoult D."/>
            <person name="Ogata H."/>
            <person name="Audic S."/>
            <person name="Robert C."/>
            <person name="Suhre K."/>
            <person name="Drancourt M."/>
            <person name="Claverie J.-M."/>
        </authorList>
    </citation>
    <scope>NUCLEOTIDE SEQUENCE [LARGE SCALE GENOMIC DNA]</scope>
    <source>
        <strain evidence="14 15">Twist</strain>
    </source>
</reference>
<comment type="similarity">
    <text evidence="3">Belongs to the cytochrome c oxidase bacterial subunit CtaF family.</text>
</comment>
<feature type="transmembrane region" description="Helical" evidence="13">
    <location>
        <begin position="7"/>
        <end position="29"/>
    </location>
</feature>
<evidence type="ECO:0000256" key="13">
    <source>
        <dbReference type="SAM" id="Phobius"/>
    </source>
</evidence>
<dbReference type="HOGENOM" id="CLU_145919_0_0_11"/>
<dbReference type="Proteomes" id="UP000002200">
    <property type="component" value="Chromosome"/>
</dbReference>
<dbReference type="InterPro" id="IPR021050">
    <property type="entry name" value="Cyt_c_oxidase_su4_actinobac"/>
</dbReference>
<dbReference type="GO" id="GO:0022900">
    <property type="term" value="P:electron transport chain"/>
    <property type="evidence" value="ECO:0007669"/>
    <property type="project" value="InterPro"/>
</dbReference>
<protein>
    <recommendedName>
        <fullName evidence="4">cytochrome-c oxidase</fullName>
        <ecNumber evidence="4">7.1.1.9</ecNumber>
    </recommendedName>
    <alternativeName>
        <fullName evidence="11">Cytochrome aa3 subunit 4</fullName>
    </alternativeName>
    <alternativeName>
        <fullName evidence="10">Cytochrome c oxidase polypeptide IV</fullName>
    </alternativeName>
</protein>